<dbReference type="FunCoup" id="T1G1Z9">
    <property type="interactions" value="687"/>
</dbReference>
<dbReference type="OrthoDB" id="20273at2759"/>
<evidence type="ECO:0000259" key="8">
    <source>
        <dbReference type="Pfam" id="PF04101"/>
    </source>
</evidence>
<accession>T1G1Z9</accession>
<proteinExistence type="inferred from homology"/>
<dbReference type="PANTHER" id="PTHR12867">
    <property type="entry name" value="GLYCOSYL TRANSFERASE-RELATED"/>
    <property type="match status" value="1"/>
</dbReference>
<evidence type="ECO:0000256" key="2">
    <source>
        <dbReference type="ARBA" id="ARBA00006962"/>
    </source>
</evidence>
<dbReference type="Proteomes" id="UP000015101">
    <property type="component" value="Unassembled WGS sequence"/>
</dbReference>
<keyword evidence="6" id="KW-0808">Transferase</keyword>
<evidence type="ECO:0000256" key="5">
    <source>
        <dbReference type="ARBA" id="ARBA00022676"/>
    </source>
</evidence>
<dbReference type="EMBL" id="KB096080">
    <property type="protein sequence ID" value="ESO08657.1"/>
    <property type="molecule type" value="Genomic_DNA"/>
</dbReference>
<dbReference type="SUPFAM" id="SSF53756">
    <property type="entry name" value="UDP-Glycosyltransferase/glycogen phosphorylase"/>
    <property type="match status" value="1"/>
</dbReference>
<evidence type="ECO:0000256" key="7">
    <source>
        <dbReference type="ARBA" id="ARBA00022824"/>
    </source>
</evidence>
<sequence length="169" mass="19175">MRKVFCTVGTTRFDQLVNTVLHIDTLKALKKLGYTQLDVQIGSYQGGDGDSLPNINHLDRFAVECFRYKDSIAEYIRDASLVISHAGAGSCLEVLDNHRPLIVVINEDLMDNHQIELAQQLQDDGHVFMCMCRTLVETLTQKNINDLKEFREGDPNLFVSFLNKTIRTT</sequence>
<keyword evidence="11" id="KW-1185">Reference proteome</keyword>
<organism evidence="10 11">
    <name type="scientific">Helobdella robusta</name>
    <name type="common">Californian leech</name>
    <dbReference type="NCBI Taxonomy" id="6412"/>
    <lineage>
        <taxon>Eukaryota</taxon>
        <taxon>Metazoa</taxon>
        <taxon>Spiralia</taxon>
        <taxon>Lophotrochozoa</taxon>
        <taxon>Annelida</taxon>
        <taxon>Clitellata</taxon>
        <taxon>Hirudinea</taxon>
        <taxon>Rhynchobdellida</taxon>
        <taxon>Glossiphoniidae</taxon>
        <taxon>Helobdella</taxon>
    </lineage>
</organism>
<reference evidence="9 11" key="2">
    <citation type="journal article" date="2013" name="Nature">
        <title>Insights into bilaterian evolution from three spiralian genomes.</title>
        <authorList>
            <person name="Simakov O."/>
            <person name="Marletaz F."/>
            <person name="Cho S.J."/>
            <person name="Edsinger-Gonzales E."/>
            <person name="Havlak P."/>
            <person name="Hellsten U."/>
            <person name="Kuo D.H."/>
            <person name="Larsson T."/>
            <person name="Lv J."/>
            <person name="Arendt D."/>
            <person name="Savage R."/>
            <person name="Osoegawa K."/>
            <person name="de Jong P."/>
            <person name="Grimwood J."/>
            <person name="Chapman J.A."/>
            <person name="Shapiro H."/>
            <person name="Aerts A."/>
            <person name="Otillar R.P."/>
            <person name="Terry A.Y."/>
            <person name="Boore J.L."/>
            <person name="Grigoriev I.V."/>
            <person name="Lindberg D.R."/>
            <person name="Seaver E.C."/>
            <person name="Weisblat D.A."/>
            <person name="Putnam N.H."/>
            <person name="Rokhsar D.S."/>
        </authorList>
    </citation>
    <scope>NUCLEOTIDE SEQUENCE</scope>
</reference>
<dbReference type="GO" id="GO:0005783">
    <property type="term" value="C:endoplasmic reticulum"/>
    <property type="evidence" value="ECO:0007669"/>
    <property type="project" value="UniProtKB-SubCell"/>
</dbReference>
<dbReference type="CTD" id="20215097"/>
<keyword evidence="5" id="KW-0328">Glycosyltransferase</keyword>
<dbReference type="EC" id="2.4.1.141" evidence="3"/>
<dbReference type="Pfam" id="PF04101">
    <property type="entry name" value="Glyco_tran_28_C"/>
    <property type="match status" value="1"/>
</dbReference>
<evidence type="ECO:0000256" key="4">
    <source>
        <dbReference type="ARBA" id="ARBA00017468"/>
    </source>
</evidence>
<comment type="similarity">
    <text evidence="2">Belongs to the glycosyltransferase 28 family.</text>
</comment>
<dbReference type="PANTHER" id="PTHR12867:SF6">
    <property type="entry name" value="N-ACETYLGLUCOSAMINYLDIPHOSPHODOLICHOL N-ACETYLGLUCOSAMINYLTRANSFERASE"/>
    <property type="match status" value="1"/>
</dbReference>
<feature type="domain" description="Glycosyl transferase family 28 C-terminal" evidence="8">
    <location>
        <begin position="4"/>
        <end position="142"/>
    </location>
</feature>
<dbReference type="InParanoid" id="T1G1Z9"/>
<dbReference type="STRING" id="6412.T1G1Z9"/>
<dbReference type="GeneID" id="20215097"/>
<evidence type="ECO:0000313" key="9">
    <source>
        <dbReference type="EMBL" id="ESO08657.1"/>
    </source>
</evidence>
<dbReference type="eggNOG" id="KOG3349">
    <property type="taxonomic scope" value="Eukaryota"/>
</dbReference>
<reference evidence="11" key="1">
    <citation type="submission" date="2012-12" db="EMBL/GenBank/DDBJ databases">
        <authorList>
            <person name="Hellsten U."/>
            <person name="Grimwood J."/>
            <person name="Chapman J.A."/>
            <person name="Shapiro H."/>
            <person name="Aerts A."/>
            <person name="Otillar R.P."/>
            <person name="Terry A.Y."/>
            <person name="Boore J.L."/>
            <person name="Simakov O."/>
            <person name="Marletaz F."/>
            <person name="Cho S.-J."/>
            <person name="Edsinger-Gonzales E."/>
            <person name="Havlak P."/>
            <person name="Kuo D.-H."/>
            <person name="Larsson T."/>
            <person name="Lv J."/>
            <person name="Arendt D."/>
            <person name="Savage R."/>
            <person name="Osoegawa K."/>
            <person name="de Jong P."/>
            <person name="Lindberg D.R."/>
            <person name="Seaver E.C."/>
            <person name="Weisblat D.A."/>
            <person name="Putnam N.H."/>
            <person name="Grigoriev I.V."/>
            <person name="Rokhsar D.S."/>
        </authorList>
    </citation>
    <scope>NUCLEOTIDE SEQUENCE</scope>
</reference>
<evidence type="ECO:0000313" key="11">
    <source>
        <dbReference type="Proteomes" id="UP000015101"/>
    </source>
</evidence>
<dbReference type="Gene3D" id="3.40.50.2000">
    <property type="entry name" value="Glycogen Phosphorylase B"/>
    <property type="match status" value="1"/>
</dbReference>
<evidence type="ECO:0000256" key="3">
    <source>
        <dbReference type="ARBA" id="ARBA00012614"/>
    </source>
</evidence>
<keyword evidence="7" id="KW-0256">Endoplasmic reticulum</keyword>
<reference evidence="10" key="3">
    <citation type="submission" date="2015-06" db="UniProtKB">
        <authorList>
            <consortium name="EnsemblMetazoa"/>
        </authorList>
    </citation>
    <scope>IDENTIFICATION</scope>
</reference>
<gene>
    <name evidence="10" type="primary">20215097</name>
    <name evidence="9" type="ORF">HELRODRAFT_75054</name>
</gene>
<evidence type="ECO:0000256" key="6">
    <source>
        <dbReference type="ARBA" id="ARBA00022679"/>
    </source>
</evidence>
<dbReference type="GO" id="GO:0004577">
    <property type="term" value="F:N-acetylglucosaminyldiphosphodolichol N-acetylglucosaminyltransferase activity"/>
    <property type="evidence" value="ECO:0007669"/>
    <property type="project" value="UniProtKB-EC"/>
</dbReference>
<comment type="subcellular location">
    <subcellularLocation>
        <location evidence="1">Endoplasmic reticulum</location>
    </subcellularLocation>
</comment>
<dbReference type="RefSeq" id="XP_009013587.1">
    <property type="nucleotide sequence ID" value="XM_009015339.1"/>
</dbReference>
<dbReference type="GO" id="GO:0006488">
    <property type="term" value="P:dolichol-linked oligosaccharide biosynthetic process"/>
    <property type="evidence" value="ECO:0007669"/>
    <property type="project" value="InterPro"/>
</dbReference>
<dbReference type="OMA" id="QYKFRPN"/>
<name>T1G1Z9_HELRO</name>
<dbReference type="KEGG" id="hro:HELRODRAFT_75054"/>
<dbReference type="HOGENOM" id="CLU_085408_2_2_1"/>
<dbReference type="InterPro" id="IPR039042">
    <property type="entry name" value="Alg13-like"/>
</dbReference>
<dbReference type="AlphaFoldDB" id="T1G1Z9"/>
<dbReference type="InterPro" id="IPR007235">
    <property type="entry name" value="Glyco_trans_28_C"/>
</dbReference>
<dbReference type="EnsemblMetazoa" id="HelroT75054">
    <property type="protein sequence ID" value="HelroP75054"/>
    <property type="gene ID" value="HelroG75054"/>
</dbReference>
<evidence type="ECO:0000256" key="1">
    <source>
        <dbReference type="ARBA" id="ARBA00004240"/>
    </source>
</evidence>
<dbReference type="EMBL" id="AMQM01003302">
    <property type="status" value="NOT_ANNOTATED_CDS"/>
    <property type="molecule type" value="Genomic_DNA"/>
</dbReference>
<evidence type="ECO:0000313" key="10">
    <source>
        <dbReference type="EnsemblMetazoa" id="HelroP75054"/>
    </source>
</evidence>
<protein>
    <recommendedName>
        <fullName evidence="4">UDP-N-acetylglucosamine transferase subunit ALG13</fullName>
        <ecNumber evidence="3">2.4.1.141</ecNumber>
    </recommendedName>
</protein>